<protein>
    <recommendedName>
        <fullName evidence="3">HIT domain-containing protein</fullName>
    </recommendedName>
</protein>
<dbReference type="InParanoid" id="A0A1Y2B214"/>
<dbReference type="EMBL" id="MCFC01000030">
    <property type="protein sequence ID" value="ORY28590.1"/>
    <property type="molecule type" value="Genomic_DNA"/>
</dbReference>
<evidence type="ECO:0008006" key="3">
    <source>
        <dbReference type="Google" id="ProtNLM"/>
    </source>
</evidence>
<sequence>MLSLATTLHASSTSTLQSPSRLNTGFHIPPFSSVHHLHLHVLSGKPTLLGRIIHPFFSSGTTSAKDTQLQTGTGFGSEEKEKERLGWGWYISGNQVVRILERGGRVGLGPGGRRGIERRGPA</sequence>
<dbReference type="Gene3D" id="3.30.428.10">
    <property type="entry name" value="HIT-like"/>
    <property type="match status" value="1"/>
</dbReference>
<evidence type="ECO:0000313" key="1">
    <source>
        <dbReference type="EMBL" id="ORY28590.1"/>
    </source>
</evidence>
<gene>
    <name evidence="1" type="ORF">BCR39DRAFT_198067</name>
</gene>
<accession>A0A1Y2B214</accession>
<comment type="caution">
    <text evidence="1">The sequence shown here is derived from an EMBL/GenBank/DDBJ whole genome shotgun (WGS) entry which is preliminary data.</text>
</comment>
<organism evidence="1 2">
    <name type="scientific">Naematelia encephala</name>
    <dbReference type="NCBI Taxonomy" id="71784"/>
    <lineage>
        <taxon>Eukaryota</taxon>
        <taxon>Fungi</taxon>
        <taxon>Dikarya</taxon>
        <taxon>Basidiomycota</taxon>
        <taxon>Agaricomycotina</taxon>
        <taxon>Tremellomycetes</taxon>
        <taxon>Tremellales</taxon>
        <taxon>Naemateliaceae</taxon>
        <taxon>Naematelia</taxon>
    </lineage>
</organism>
<dbReference type="Proteomes" id="UP000193986">
    <property type="component" value="Unassembled WGS sequence"/>
</dbReference>
<dbReference type="Pfam" id="PF11969">
    <property type="entry name" value="DcpS_C"/>
    <property type="match status" value="1"/>
</dbReference>
<proteinExistence type="predicted"/>
<dbReference type="InterPro" id="IPR036265">
    <property type="entry name" value="HIT-like_sf"/>
</dbReference>
<dbReference type="AlphaFoldDB" id="A0A1Y2B214"/>
<dbReference type="SUPFAM" id="SSF54197">
    <property type="entry name" value="HIT-like"/>
    <property type="match status" value="1"/>
</dbReference>
<evidence type="ECO:0000313" key="2">
    <source>
        <dbReference type="Proteomes" id="UP000193986"/>
    </source>
</evidence>
<keyword evidence="2" id="KW-1185">Reference proteome</keyword>
<name>A0A1Y2B214_9TREE</name>
<reference evidence="1 2" key="1">
    <citation type="submission" date="2016-07" db="EMBL/GenBank/DDBJ databases">
        <title>Pervasive Adenine N6-methylation of Active Genes in Fungi.</title>
        <authorList>
            <consortium name="DOE Joint Genome Institute"/>
            <person name="Mondo S.J."/>
            <person name="Dannebaum R.O."/>
            <person name="Kuo R.C."/>
            <person name="Labutti K."/>
            <person name="Haridas S."/>
            <person name="Kuo A."/>
            <person name="Salamov A."/>
            <person name="Ahrendt S.R."/>
            <person name="Lipzen A."/>
            <person name="Sullivan W."/>
            <person name="Andreopoulos W.B."/>
            <person name="Clum A."/>
            <person name="Lindquist E."/>
            <person name="Daum C."/>
            <person name="Ramamoorthy G.K."/>
            <person name="Gryganskyi A."/>
            <person name="Culley D."/>
            <person name="Magnuson J.K."/>
            <person name="James T.Y."/>
            <person name="O'Malley M.A."/>
            <person name="Stajich J.E."/>
            <person name="Spatafora J.W."/>
            <person name="Visel A."/>
            <person name="Grigoriev I.V."/>
        </authorList>
    </citation>
    <scope>NUCLEOTIDE SEQUENCE [LARGE SCALE GENOMIC DNA]</scope>
    <source>
        <strain evidence="1 2">68-887.2</strain>
    </source>
</reference>